<keyword evidence="2" id="KW-0645">Protease</keyword>
<dbReference type="OrthoDB" id="7595324at2"/>
<dbReference type="Pfam" id="PF13975">
    <property type="entry name" value="gag-asp_proteas"/>
    <property type="match status" value="1"/>
</dbReference>
<evidence type="ECO:0000313" key="2">
    <source>
        <dbReference type="EMBL" id="GGD31230.1"/>
    </source>
</evidence>
<dbReference type="InterPro" id="IPR011969">
    <property type="entry name" value="Clan_AA_Asp_peptidase_C"/>
</dbReference>
<comment type="caution">
    <text evidence="2">The sequence shown here is derived from an EMBL/GenBank/DDBJ whole genome shotgun (WGS) entry which is preliminary data.</text>
</comment>
<dbReference type="NCBIfam" id="TIGR02281">
    <property type="entry name" value="clan_AA_DTGA"/>
    <property type="match status" value="1"/>
</dbReference>
<keyword evidence="1" id="KW-0472">Membrane</keyword>
<keyword evidence="2" id="KW-0378">Hydrolase</keyword>
<evidence type="ECO:0000256" key="1">
    <source>
        <dbReference type="SAM" id="Phobius"/>
    </source>
</evidence>
<dbReference type="Proteomes" id="UP000598997">
    <property type="component" value="Unassembled WGS sequence"/>
</dbReference>
<dbReference type="AlphaFoldDB" id="A0A916Y5E6"/>
<dbReference type="InterPro" id="IPR021109">
    <property type="entry name" value="Peptidase_aspartic_dom_sf"/>
</dbReference>
<dbReference type="InterPro" id="IPR034122">
    <property type="entry name" value="Retropepsin-like_bacterial"/>
</dbReference>
<accession>A0A916Y5E6</accession>
<dbReference type="CDD" id="cd05483">
    <property type="entry name" value="retropepsin_like_bacteria"/>
    <property type="match status" value="1"/>
</dbReference>
<feature type="transmembrane region" description="Helical" evidence="1">
    <location>
        <begin position="52"/>
        <end position="70"/>
    </location>
</feature>
<gene>
    <name evidence="2" type="ORF">GCM10010989_01680</name>
</gene>
<proteinExistence type="predicted"/>
<dbReference type="GO" id="GO:0006508">
    <property type="term" value="P:proteolysis"/>
    <property type="evidence" value="ECO:0007669"/>
    <property type="project" value="UniProtKB-KW"/>
</dbReference>
<evidence type="ECO:0000313" key="3">
    <source>
        <dbReference type="Proteomes" id="UP000598997"/>
    </source>
</evidence>
<dbReference type="SUPFAM" id="SSF50630">
    <property type="entry name" value="Acid proteases"/>
    <property type="match status" value="1"/>
</dbReference>
<name>A0A916Y5E6_9SPHN</name>
<feature type="transmembrane region" description="Helical" evidence="1">
    <location>
        <begin position="20"/>
        <end position="40"/>
    </location>
</feature>
<sequence length="218" mass="23103">MDRFVTFLEKLPYGEVFASYPLLAIALIALCVSMVGGALVKSMPKTGGLLRGFGSFALVAVLVMTVIDIARLNPDLAMPQLGVPEQVVQGQETHIPLSRDGHYWIEAQVNGHPTRFLVDTGASLTAISPDTAEAAGLTASSVMGTVRLETANGTAPAHLTSIDRLETGTIRADDLRAVIAPSMNGMNVLGMNFLSRLQKWSVEDGTLILVPASDSAQN</sequence>
<dbReference type="EMBL" id="BMIO01000001">
    <property type="protein sequence ID" value="GGD31230.1"/>
    <property type="molecule type" value="Genomic_DNA"/>
</dbReference>
<keyword evidence="1" id="KW-1133">Transmembrane helix</keyword>
<dbReference type="GO" id="GO:0004190">
    <property type="term" value="F:aspartic-type endopeptidase activity"/>
    <property type="evidence" value="ECO:0007669"/>
    <property type="project" value="InterPro"/>
</dbReference>
<dbReference type="InterPro" id="IPR001969">
    <property type="entry name" value="Aspartic_peptidase_AS"/>
</dbReference>
<protein>
    <submittedName>
        <fullName evidence="2">Aspartyl protease</fullName>
    </submittedName>
</protein>
<reference evidence="2 3" key="1">
    <citation type="journal article" date="2014" name="Int. J. Syst. Evol. Microbiol.">
        <title>Complete genome sequence of Corynebacterium casei LMG S-19264T (=DSM 44701T), isolated from a smear-ripened cheese.</title>
        <authorList>
            <consortium name="US DOE Joint Genome Institute (JGI-PGF)"/>
            <person name="Walter F."/>
            <person name="Albersmeier A."/>
            <person name="Kalinowski J."/>
            <person name="Ruckert C."/>
        </authorList>
    </citation>
    <scope>NUCLEOTIDE SEQUENCE [LARGE SCALE GENOMIC DNA]</scope>
    <source>
        <strain evidence="2 3">CGMCC 1.15358</strain>
    </source>
</reference>
<dbReference type="Gene3D" id="2.40.70.10">
    <property type="entry name" value="Acid Proteases"/>
    <property type="match status" value="1"/>
</dbReference>
<dbReference type="PROSITE" id="PS00141">
    <property type="entry name" value="ASP_PROTEASE"/>
    <property type="match status" value="1"/>
</dbReference>
<keyword evidence="3" id="KW-1185">Reference proteome</keyword>
<organism evidence="2 3">
    <name type="scientific">Croceicoccus pelagius</name>
    <dbReference type="NCBI Taxonomy" id="1703341"/>
    <lineage>
        <taxon>Bacteria</taxon>
        <taxon>Pseudomonadati</taxon>
        <taxon>Pseudomonadota</taxon>
        <taxon>Alphaproteobacteria</taxon>
        <taxon>Sphingomonadales</taxon>
        <taxon>Erythrobacteraceae</taxon>
        <taxon>Croceicoccus</taxon>
    </lineage>
</organism>
<keyword evidence="1" id="KW-0812">Transmembrane</keyword>